<reference evidence="3" key="2">
    <citation type="submission" date="2012-08" db="EMBL/GenBank/DDBJ databases">
        <title>Whole-genome sequence of Nocardiopsis alba strain ATCC BAA-2165 associated with honeybees.</title>
        <authorList>
            <person name="Qiao J."/>
            <person name="Chen L."/>
            <person name="Li Y."/>
            <person name="Wang J."/>
            <person name="Zhang W."/>
            <person name="Chen S."/>
        </authorList>
    </citation>
    <scope>NUCLEOTIDE SEQUENCE [LARGE SCALE GENOMIC DNA]</scope>
    <source>
        <strain evidence="3">ATCC BAA-2165 / BE74</strain>
    </source>
</reference>
<protein>
    <submittedName>
        <fullName evidence="2">Uncharacterized protein</fullName>
    </submittedName>
</protein>
<proteinExistence type="predicted"/>
<gene>
    <name evidence="2" type="ordered locus">B005_3728</name>
</gene>
<feature type="region of interest" description="Disordered" evidence="1">
    <location>
        <begin position="1"/>
        <end position="57"/>
    </location>
</feature>
<dbReference type="STRING" id="1205910.B005_3728"/>
<dbReference type="EMBL" id="CP003788">
    <property type="protein sequence ID" value="AFR10283.1"/>
    <property type="molecule type" value="Genomic_DNA"/>
</dbReference>
<reference evidence="2 3" key="1">
    <citation type="journal article" date="2012" name="J. Bacteriol.">
        <title>Whole-Genome Sequence of Nocardiopsis alba Strain ATCC BAA-2165, Associated with Honeybees.</title>
        <authorList>
            <person name="Qiao J."/>
            <person name="Chen L."/>
            <person name="Li Y."/>
            <person name="Wang J."/>
            <person name="Zhang W."/>
            <person name="Chen S."/>
        </authorList>
    </citation>
    <scope>NUCLEOTIDE SEQUENCE [LARGE SCALE GENOMIC DNA]</scope>
    <source>
        <strain evidence="3">ATCC BAA-2165 / BE74</strain>
    </source>
</reference>
<dbReference type="HOGENOM" id="CLU_2992154_0_0_11"/>
<dbReference type="Proteomes" id="UP000003779">
    <property type="component" value="Chromosome"/>
</dbReference>
<dbReference type="AlphaFoldDB" id="J7L9D9"/>
<evidence type="ECO:0000313" key="2">
    <source>
        <dbReference type="EMBL" id="AFR10283.1"/>
    </source>
</evidence>
<evidence type="ECO:0000313" key="3">
    <source>
        <dbReference type="Proteomes" id="UP000003779"/>
    </source>
</evidence>
<name>J7L9D9_NOCAA</name>
<organism evidence="2 3">
    <name type="scientific">Nocardiopsis alba (strain ATCC BAA-2165 / BE74)</name>
    <dbReference type="NCBI Taxonomy" id="1205910"/>
    <lineage>
        <taxon>Bacteria</taxon>
        <taxon>Bacillati</taxon>
        <taxon>Actinomycetota</taxon>
        <taxon>Actinomycetes</taxon>
        <taxon>Streptosporangiales</taxon>
        <taxon>Nocardiopsidaceae</taxon>
        <taxon>Nocardiopsis</taxon>
    </lineage>
</organism>
<accession>J7L9D9</accession>
<sequence>MSPPRTAVEPRGWTAPDRKIGRDHVVHRKTGSGGNVGRCEDCPPDSPGRRGAAHRLL</sequence>
<evidence type="ECO:0000256" key="1">
    <source>
        <dbReference type="SAM" id="MobiDB-lite"/>
    </source>
</evidence>
<dbReference type="KEGG" id="nal:B005_3728"/>
<dbReference type="PATRIC" id="fig|1205910.3.peg.3526"/>